<protein>
    <submittedName>
        <fullName evidence="3">Similar to NBS-LRR disease resistance protein homologue</fullName>
    </submittedName>
</protein>
<evidence type="ECO:0000256" key="1">
    <source>
        <dbReference type="ARBA" id="ARBA00022737"/>
    </source>
</evidence>
<dbReference type="InterPro" id="IPR032675">
    <property type="entry name" value="LRR_dom_sf"/>
</dbReference>
<dbReference type="Gene3D" id="3.80.10.10">
    <property type="entry name" value="Ribonuclease Inhibitor"/>
    <property type="match status" value="1"/>
</dbReference>
<sequence length="511" mass="58116">MWVWGTHNLHKFGSANDFGTMVEIDKDVRRLSSYRWKDGTAPRLNLPRLRTLVSLEAISSSPDMLSSILYGSSYLTVLELQDSEITQVPATIGNLCNLRYIGLRRTKVKSLPGSVEKLSNLQTLDIRQTHIESLPQGITKIKKLRHLLADRYADEKHSEFRFFIGMQAPKDMSNLKELQTLETMEASKDLAKQLKELIQLQSVWIDGISSVDCQNIFDSLSKMPLLSSLLLSARDQNERLCFEAFKPISTQLHRLIIRGKWATGTMDCPIFRTHGTCVKYLALSWCDLGDDPLRMLALLHLPNLTHLRLSNMHNAKKLVLYAENFFRLKSLVLKDMPHVNQINIIGGSLSCIEALYILALPNLDKVPLGIESILSLKKLWLLGLHMDFRKQWNNSGMHQKMQHIPESFMSLNARSDVHHLLLSTMGMSSVSQEDLGHQKWTITCKHGILEDKLEAPRATPMYAVPSEFSKTVEPTDLKHEFLKEITNNFSKEQILGQGAFGTVYRTCYQSS</sequence>
<gene>
    <name evidence="3" type="ordered locus">LOC_Os11g12260</name>
</gene>
<evidence type="ECO:0000313" key="4">
    <source>
        <dbReference type="Proteomes" id="UP000000763"/>
    </source>
</evidence>
<evidence type="ECO:0000313" key="3">
    <source>
        <dbReference type="EMBL" id="AAX94875.1"/>
    </source>
</evidence>
<dbReference type="Pfam" id="PF23598">
    <property type="entry name" value="LRR_14"/>
    <property type="match status" value="1"/>
</dbReference>
<feature type="domain" description="Disease resistance R13L4/SHOC-2-like LRR" evidence="2">
    <location>
        <begin position="54"/>
        <end position="381"/>
    </location>
</feature>
<dbReference type="SUPFAM" id="SSF52047">
    <property type="entry name" value="RNI-like"/>
    <property type="match status" value="1"/>
</dbReference>
<dbReference type="PANTHER" id="PTHR47186:SF29">
    <property type="entry name" value="NB-ARC DOMAIN-CONTAINING PROTEIN"/>
    <property type="match status" value="1"/>
</dbReference>
<reference evidence="4" key="2">
    <citation type="journal article" date="2008" name="Nucleic Acids Res.">
        <title>The rice annotation project database (RAP-DB): 2008 update.</title>
        <authorList>
            <consortium name="The rice annotation project (RAP)"/>
        </authorList>
    </citation>
    <scope>GENOME REANNOTATION</scope>
    <source>
        <strain evidence="4">cv. Nipponbare</strain>
    </source>
</reference>
<reference evidence="4" key="1">
    <citation type="journal article" date="2005" name="Nature">
        <title>The map-based sequence of the rice genome.</title>
        <authorList>
            <consortium name="International rice genome sequencing project (IRGSP)"/>
            <person name="Matsumoto T."/>
            <person name="Wu J."/>
            <person name="Kanamori H."/>
            <person name="Katayose Y."/>
            <person name="Fujisawa M."/>
            <person name="Namiki N."/>
            <person name="Mizuno H."/>
            <person name="Yamamoto K."/>
            <person name="Antonio B.A."/>
            <person name="Baba T."/>
            <person name="Sakata K."/>
            <person name="Nagamura Y."/>
            <person name="Aoki H."/>
            <person name="Arikawa K."/>
            <person name="Arita K."/>
            <person name="Bito T."/>
            <person name="Chiden Y."/>
            <person name="Fujitsuka N."/>
            <person name="Fukunaka R."/>
            <person name="Hamada M."/>
            <person name="Harada C."/>
            <person name="Hayashi A."/>
            <person name="Hijishita S."/>
            <person name="Honda M."/>
            <person name="Hosokawa S."/>
            <person name="Ichikawa Y."/>
            <person name="Idonuma A."/>
            <person name="Iijima M."/>
            <person name="Ikeda M."/>
            <person name="Ikeno M."/>
            <person name="Ito K."/>
            <person name="Ito S."/>
            <person name="Ito T."/>
            <person name="Ito Y."/>
            <person name="Ito Y."/>
            <person name="Iwabuchi A."/>
            <person name="Kamiya K."/>
            <person name="Karasawa W."/>
            <person name="Kurita K."/>
            <person name="Katagiri S."/>
            <person name="Kikuta A."/>
            <person name="Kobayashi H."/>
            <person name="Kobayashi N."/>
            <person name="Machita K."/>
            <person name="Maehara T."/>
            <person name="Masukawa M."/>
            <person name="Mizubayashi T."/>
            <person name="Mukai Y."/>
            <person name="Nagasaki H."/>
            <person name="Nagata Y."/>
            <person name="Naito S."/>
            <person name="Nakashima M."/>
            <person name="Nakama Y."/>
            <person name="Nakamichi Y."/>
            <person name="Nakamura M."/>
            <person name="Meguro A."/>
            <person name="Negishi M."/>
            <person name="Ohta I."/>
            <person name="Ohta T."/>
            <person name="Okamoto M."/>
            <person name="Ono N."/>
            <person name="Saji S."/>
            <person name="Sakaguchi M."/>
            <person name="Sakai K."/>
            <person name="Shibata M."/>
            <person name="Shimokawa T."/>
            <person name="Song J."/>
            <person name="Takazaki Y."/>
            <person name="Terasawa K."/>
            <person name="Tsugane M."/>
            <person name="Tsuji K."/>
            <person name="Ueda S."/>
            <person name="Waki K."/>
            <person name="Yamagata H."/>
            <person name="Yamamoto M."/>
            <person name="Yamamoto S."/>
            <person name="Yamane H."/>
            <person name="Yoshiki S."/>
            <person name="Yoshihara R."/>
            <person name="Yukawa K."/>
            <person name="Zhong H."/>
            <person name="Yano M."/>
            <person name="Yuan Q."/>
            <person name="Ouyang S."/>
            <person name="Liu J."/>
            <person name="Jones K.M."/>
            <person name="Gansberger K."/>
            <person name="Moffat K."/>
            <person name="Hill J."/>
            <person name="Bera J."/>
            <person name="Fadrosh D."/>
            <person name="Jin S."/>
            <person name="Johri S."/>
            <person name="Kim M."/>
            <person name="Overton L."/>
            <person name="Reardon M."/>
            <person name="Tsitrin T."/>
            <person name="Vuong H."/>
            <person name="Weaver B."/>
            <person name="Ciecko A."/>
            <person name="Tallon L."/>
            <person name="Jackson J."/>
            <person name="Pai G."/>
            <person name="Aken S.V."/>
            <person name="Utterback T."/>
            <person name="Reidmuller S."/>
            <person name="Feldblyum T."/>
            <person name="Hsiao J."/>
            <person name="Zismann V."/>
            <person name="Iobst S."/>
            <person name="de Vazeille A.R."/>
            <person name="Buell C.R."/>
            <person name="Ying K."/>
            <person name="Li Y."/>
            <person name="Lu T."/>
            <person name="Huang Y."/>
            <person name="Zhao Q."/>
            <person name="Feng Q."/>
            <person name="Zhang L."/>
            <person name="Zhu J."/>
            <person name="Weng Q."/>
            <person name="Mu J."/>
            <person name="Lu Y."/>
            <person name="Fan D."/>
            <person name="Liu Y."/>
            <person name="Guan J."/>
            <person name="Zhang Y."/>
            <person name="Yu S."/>
            <person name="Liu X."/>
            <person name="Zhang Y."/>
            <person name="Hong G."/>
            <person name="Han B."/>
            <person name="Choisne N."/>
            <person name="Demange N."/>
            <person name="Orjeda G."/>
            <person name="Samain S."/>
            <person name="Cattolico L."/>
            <person name="Pelletier E."/>
            <person name="Couloux A."/>
            <person name="Segurens B."/>
            <person name="Wincker P."/>
            <person name="D'Hont A."/>
            <person name="Scarpelli C."/>
            <person name="Weissenbach J."/>
            <person name="Salanoubat M."/>
            <person name="Quetier F."/>
            <person name="Yu Y."/>
            <person name="Kim H.R."/>
            <person name="Rambo T."/>
            <person name="Currie J."/>
            <person name="Collura K."/>
            <person name="Luo M."/>
            <person name="Yang T."/>
            <person name="Ammiraju J.S.S."/>
            <person name="Engler F."/>
            <person name="Soderlund C."/>
            <person name="Wing R.A."/>
            <person name="Palmer L.E."/>
            <person name="de la Bastide M."/>
            <person name="Spiegel L."/>
            <person name="Nascimento L."/>
            <person name="Zutavern T."/>
            <person name="O'Shaughnessy A."/>
            <person name="Dike S."/>
            <person name="Dedhia N."/>
            <person name="Preston R."/>
            <person name="Balija V."/>
            <person name="McCombie W.R."/>
            <person name="Chow T."/>
            <person name="Chen H."/>
            <person name="Chung M."/>
            <person name="Chen C."/>
            <person name="Shaw J."/>
            <person name="Wu H."/>
            <person name="Hsiao K."/>
            <person name="Chao Y."/>
            <person name="Chu M."/>
            <person name="Cheng C."/>
            <person name="Hour A."/>
            <person name="Lee P."/>
            <person name="Lin S."/>
            <person name="Lin Y."/>
            <person name="Liou J."/>
            <person name="Liu S."/>
            <person name="Hsing Y."/>
            <person name="Raghuvanshi S."/>
            <person name="Mohanty A."/>
            <person name="Bharti A.K."/>
            <person name="Gaur A."/>
            <person name="Gupta V."/>
            <person name="Kumar D."/>
            <person name="Ravi V."/>
            <person name="Vij S."/>
            <person name="Kapur A."/>
            <person name="Khurana P."/>
            <person name="Khurana P."/>
            <person name="Khurana J.P."/>
            <person name="Tyagi A.K."/>
            <person name="Gaikwad K."/>
            <person name="Singh A."/>
            <person name="Dalal V."/>
            <person name="Srivastava S."/>
            <person name="Dixit A."/>
            <person name="Pal A.K."/>
            <person name="Ghazi I.A."/>
            <person name="Yadav M."/>
            <person name="Pandit A."/>
            <person name="Bhargava A."/>
            <person name="Sureshbabu K."/>
            <person name="Batra K."/>
            <person name="Sharma T.R."/>
            <person name="Mohapatra T."/>
            <person name="Singh N.K."/>
            <person name="Messing J."/>
            <person name="Nelson A.B."/>
            <person name="Fuks G."/>
            <person name="Kavchok S."/>
            <person name="Keizer G."/>
            <person name="Linton E."/>
            <person name="Llaca V."/>
            <person name="Song R."/>
            <person name="Tanyolac B."/>
            <person name="Young S."/>
            <person name="Ho-Il K."/>
            <person name="Hahn J.H."/>
            <person name="Sangsakoo G."/>
            <person name="Vanavichit A."/>
            <person name="de Mattos Luiz.A.T."/>
            <person name="Zimmer P.D."/>
            <person name="Malone G."/>
            <person name="Dellagostin O."/>
            <person name="de Oliveira A.C."/>
            <person name="Bevan M."/>
            <person name="Bancroft I."/>
            <person name="Minx P."/>
            <person name="Cordum H."/>
            <person name="Wilson R."/>
            <person name="Cheng Z."/>
            <person name="Jin W."/>
            <person name="Jiang J."/>
            <person name="Leong S.A."/>
            <person name="Iwama H."/>
            <person name="Gojobori T."/>
            <person name="Itoh T."/>
            <person name="Niimura Y."/>
            <person name="Fujii Y."/>
            <person name="Habara T."/>
            <person name="Sakai H."/>
            <person name="Sato Y."/>
            <person name="Wilson G."/>
            <person name="Kumar K."/>
            <person name="McCouch S."/>
            <person name="Juretic N."/>
            <person name="Hoen D."/>
            <person name="Wright S."/>
            <person name="Bruskiewich R."/>
            <person name="Bureau T."/>
            <person name="Miyao A."/>
            <person name="Hirochika H."/>
            <person name="Nishikawa T."/>
            <person name="Kadowaki K."/>
            <person name="Sugiura M."/>
            <person name="Burr B."/>
            <person name="Sasaki T."/>
        </authorList>
    </citation>
    <scope>NUCLEOTIDE SEQUENCE [LARGE SCALE GENOMIC DNA]</scope>
    <source>
        <strain evidence="4">cv. Nipponbare</strain>
    </source>
</reference>
<evidence type="ECO:0000259" key="2">
    <source>
        <dbReference type="Pfam" id="PF23598"/>
    </source>
</evidence>
<dbReference type="AlphaFoldDB" id="Q2R8G6"/>
<name>Q2R8G6_ORYSJ</name>
<organism evidence="3 4">
    <name type="scientific">Oryza sativa subsp. japonica</name>
    <name type="common">Rice</name>
    <dbReference type="NCBI Taxonomy" id="39947"/>
    <lineage>
        <taxon>Eukaryota</taxon>
        <taxon>Viridiplantae</taxon>
        <taxon>Streptophyta</taxon>
        <taxon>Embryophyta</taxon>
        <taxon>Tracheophyta</taxon>
        <taxon>Spermatophyta</taxon>
        <taxon>Magnoliopsida</taxon>
        <taxon>Liliopsida</taxon>
        <taxon>Poales</taxon>
        <taxon>Poaceae</taxon>
        <taxon>BOP clade</taxon>
        <taxon>Oryzoideae</taxon>
        <taxon>Oryzeae</taxon>
        <taxon>Oryzinae</taxon>
        <taxon>Oryza</taxon>
        <taxon>Oryza sativa</taxon>
    </lineage>
</organism>
<dbReference type="EMBL" id="AC119670">
    <property type="protein sequence ID" value="AAX94875.1"/>
    <property type="molecule type" value="Genomic_DNA"/>
</dbReference>
<dbReference type="Gene3D" id="3.30.200.20">
    <property type="entry name" value="Phosphorylase Kinase, domain 1"/>
    <property type="match status" value="1"/>
</dbReference>
<proteinExistence type="predicted"/>
<dbReference type="InterPro" id="IPR055414">
    <property type="entry name" value="LRR_R13L4/SHOC2-like"/>
</dbReference>
<accession>Q2R8G6</accession>
<dbReference type="PANTHER" id="PTHR47186">
    <property type="entry name" value="LEUCINE-RICH REPEAT-CONTAINING PROTEIN 57"/>
    <property type="match status" value="1"/>
</dbReference>
<keyword evidence="1" id="KW-0677">Repeat</keyword>
<dbReference type="Proteomes" id="UP000000763">
    <property type="component" value="Chromosome 11"/>
</dbReference>